<reference evidence="5 6" key="1">
    <citation type="submission" date="2019-10" db="EMBL/GenBank/DDBJ databases">
        <authorList>
            <person name="Palmer J.M."/>
        </authorList>
    </citation>
    <scope>NUCLEOTIDE SEQUENCE [LARGE SCALE GENOMIC DNA]</scope>
    <source>
        <strain evidence="5 6">TWF696</strain>
    </source>
</reference>
<evidence type="ECO:0000313" key="5">
    <source>
        <dbReference type="EMBL" id="KAK6331089.1"/>
    </source>
</evidence>
<dbReference type="PANTHER" id="PTHR10792">
    <property type="entry name" value="60S RIBOSOMAL PROTEIN L24"/>
    <property type="match status" value="1"/>
</dbReference>
<dbReference type="EMBL" id="JAVHNQ010000016">
    <property type="protein sequence ID" value="KAK6331089.1"/>
    <property type="molecule type" value="Genomic_DNA"/>
</dbReference>
<dbReference type="PANTHER" id="PTHR10792:SF8">
    <property type="entry name" value="RIBOSOME BIOGENESIS PROTEIN RLP24-RELATED"/>
    <property type="match status" value="1"/>
</dbReference>
<dbReference type="InterPro" id="IPR056366">
    <property type="entry name" value="Ribosomal_eL24"/>
</dbReference>
<dbReference type="CDD" id="cd00472">
    <property type="entry name" value="Ribosomal_L24e_L24"/>
    <property type="match status" value="1"/>
</dbReference>
<comment type="caution">
    <text evidence="5">The sequence shown here is derived from an EMBL/GenBank/DDBJ whole genome shotgun (WGS) entry which is preliminary data.</text>
</comment>
<dbReference type="SUPFAM" id="SSF57716">
    <property type="entry name" value="Glucocorticoid receptor-like (DNA-binding domain)"/>
    <property type="match status" value="1"/>
</dbReference>
<dbReference type="GO" id="GO:0005730">
    <property type="term" value="C:nucleolus"/>
    <property type="evidence" value="ECO:0007669"/>
    <property type="project" value="TreeGrafter"/>
</dbReference>
<name>A0AAV9TZ90_9PEZI</name>
<dbReference type="Pfam" id="PF01246">
    <property type="entry name" value="Ribosomal_L24e"/>
    <property type="match status" value="1"/>
</dbReference>
<dbReference type="InterPro" id="IPR011017">
    <property type="entry name" value="TRASH_dom"/>
</dbReference>
<dbReference type="GO" id="GO:1902626">
    <property type="term" value="P:assembly of large subunit precursor of preribosome"/>
    <property type="evidence" value="ECO:0007669"/>
    <property type="project" value="UniProtKB-ARBA"/>
</dbReference>
<dbReference type="InterPro" id="IPR038630">
    <property type="entry name" value="L24e/L24_sf"/>
</dbReference>
<organism evidence="5 6">
    <name type="scientific">Orbilia brochopaga</name>
    <dbReference type="NCBI Taxonomy" id="3140254"/>
    <lineage>
        <taxon>Eukaryota</taxon>
        <taxon>Fungi</taxon>
        <taxon>Dikarya</taxon>
        <taxon>Ascomycota</taxon>
        <taxon>Pezizomycotina</taxon>
        <taxon>Orbiliomycetes</taxon>
        <taxon>Orbiliales</taxon>
        <taxon>Orbiliaceae</taxon>
        <taxon>Orbilia</taxon>
    </lineage>
</organism>
<proteinExistence type="inferred from homology"/>
<evidence type="ECO:0000256" key="3">
    <source>
        <dbReference type="ARBA" id="ARBA00022517"/>
    </source>
</evidence>
<dbReference type="FunFam" id="2.30.170.20:FF:000001">
    <property type="entry name" value="probable ribosome biogenesis protein RLP24"/>
    <property type="match status" value="1"/>
</dbReference>
<evidence type="ECO:0000256" key="2">
    <source>
        <dbReference type="ARBA" id="ARBA00018397"/>
    </source>
</evidence>
<evidence type="ECO:0000259" key="4">
    <source>
        <dbReference type="SMART" id="SM00746"/>
    </source>
</evidence>
<dbReference type="InterPro" id="IPR000988">
    <property type="entry name" value="Ribosomal_eL24-rel_N"/>
</dbReference>
<keyword evidence="6" id="KW-1185">Reference proteome</keyword>
<evidence type="ECO:0000313" key="6">
    <source>
        <dbReference type="Proteomes" id="UP001375240"/>
    </source>
</evidence>
<evidence type="ECO:0000256" key="1">
    <source>
        <dbReference type="ARBA" id="ARBA00005647"/>
    </source>
</evidence>
<accession>A0AAV9TZ90</accession>
<dbReference type="Gene3D" id="2.30.170.20">
    <property type="entry name" value="Ribosomal protein L24e"/>
    <property type="match status" value="1"/>
</dbReference>
<feature type="domain" description="TRASH" evidence="4">
    <location>
        <begin position="6"/>
        <end position="44"/>
    </location>
</feature>
<dbReference type="GO" id="GO:0003735">
    <property type="term" value="F:structural constituent of ribosome"/>
    <property type="evidence" value="ECO:0007669"/>
    <property type="project" value="InterPro"/>
</dbReference>
<gene>
    <name evidence="5" type="primary">RLP24</name>
    <name evidence="5" type="ORF">TWF696_003165</name>
</gene>
<keyword evidence="3" id="KW-0690">Ribosome biogenesis</keyword>
<dbReference type="AlphaFoldDB" id="A0AAV9TZ90"/>
<dbReference type="SMART" id="SM00746">
    <property type="entry name" value="TRASH"/>
    <property type="match status" value="1"/>
</dbReference>
<sequence>MRIETCYFCSHPVYPSKGITFIRNDAKAFRFCRSKCHKNFKMKRNPRKLKWTKPFRKSANKEMVLDSTLSFAARRNVPTRYSRELIATTLKTMQRVSEIQAKREWVFYKRRMAGNAAARREADRKLVQENQHMLPEVRARLSQMETDVGESHEIEGSLDEAPYAISLSAKSATQRKRQQAWVSDAMDVEEPTDPK</sequence>
<protein>
    <recommendedName>
        <fullName evidence="2">Ribosome biogenesis protein RLP24</fullName>
    </recommendedName>
</protein>
<dbReference type="Proteomes" id="UP001375240">
    <property type="component" value="Unassembled WGS sequence"/>
</dbReference>
<comment type="similarity">
    <text evidence="1">Belongs to the eukaryotic ribosomal protein eL24 family.</text>
</comment>